<gene>
    <name evidence="2" type="ORF">C8F04DRAFT_1197874</name>
</gene>
<feature type="compositionally biased region" description="Basic and acidic residues" evidence="1">
    <location>
        <begin position="225"/>
        <end position="254"/>
    </location>
</feature>
<dbReference type="AlphaFoldDB" id="A0AAD6S1N6"/>
<evidence type="ECO:0000313" key="2">
    <source>
        <dbReference type="EMBL" id="KAJ7019275.1"/>
    </source>
</evidence>
<accession>A0AAD6S1N6</accession>
<reference evidence="2" key="1">
    <citation type="submission" date="2023-03" db="EMBL/GenBank/DDBJ databases">
        <title>Massive genome expansion in bonnet fungi (Mycena s.s.) driven by repeated elements and novel gene families across ecological guilds.</title>
        <authorList>
            <consortium name="Lawrence Berkeley National Laboratory"/>
            <person name="Harder C.B."/>
            <person name="Miyauchi S."/>
            <person name="Viragh M."/>
            <person name="Kuo A."/>
            <person name="Thoen E."/>
            <person name="Andreopoulos B."/>
            <person name="Lu D."/>
            <person name="Skrede I."/>
            <person name="Drula E."/>
            <person name="Henrissat B."/>
            <person name="Morin E."/>
            <person name="Kohler A."/>
            <person name="Barry K."/>
            <person name="LaButti K."/>
            <person name="Morin E."/>
            <person name="Salamov A."/>
            <person name="Lipzen A."/>
            <person name="Mereny Z."/>
            <person name="Hegedus B."/>
            <person name="Baldrian P."/>
            <person name="Stursova M."/>
            <person name="Weitz H."/>
            <person name="Taylor A."/>
            <person name="Grigoriev I.V."/>
            <person name="Nagy L.G."/>
            <person name="Martin F."/>
            <person name="Kauserud H."/>
        </authorList>
    </citation>
    <scope>NUCLEOTIDE SEQUENCE</scope>
    <source>
        <strain evidence="2">CBHHK200</strain>
    </source>
</reference>
<evidence type="ECO:0000313" key="3">
    <source>
        <dbReference type="Proteomes" id="UP001218188"/>
    </source>
</evidence>
<feature type="region of interest" description="Disordered" evidence="1">
    <location>
        <begin position="79"/>
        <end position="132"/>
    </location>
</feature>
<proteinExistence type="predicted"/>
<feature type="compositionally biased region" description="Gly residues" evidence="1">
    <location>
        <begin position="95"/>
        <end position="132"/>
    </location>
</feature>
<dbReference type="Proteomes" id="UP001218188">
    <property type="component" value="Unassembled WGS sequence"/>
</dbReference>
<evidence type="ECO:0000256" key="1">
    <source>
        <dbReference type="SAM" id="MobiDB-lite"/>
    </source>
</evidence>
<feature type="region of interest" description="Disordered" evidence="1">
    <location>
        <begin position="225"/>
        <end position="292"/>
    </location>
</feature>
<name>A0AAD6S1N6_9AGAR</name>
<protein>
    <submittedName>
        <fullName evidence="2">Uncharacterized protein</fullName>
    </submittedName>
</protein>
<dbReference type="EMBL" id="JARJCM010000300">
    <property type="protein sequence ID" value="KAJ7019275.1"/>
    <property type="molecule type" value="Genomic_DNA"/>
</dbReference>
<sequence>MYPPKENGTPQLDLKRCSFSILVEERSCIYFRRGRFWRRASKALSLWQNGVRDDEVDKEDAEDMDVDAEPIALAIDEVPTERAPPNGIKDPLAFGGRGVRGSGGAATEGGGAGAATGGAGAGAATGGAGAGAGQLRATGVGASQPLGKRVPLWHPSWCSWSQNDAQMSSTPPTPVQRLAERLTYPENPLREISRLAAHFGWHFCFLWYEDGGWWKGAGRESSSHEKLSAVESRGKKENDSLPSSHGERRQKPELHPPSSFPPTNLPLLANSPPPPLPKSALTHAEKQAQKQASEDLLLANNYYERIGRRQRIHEYAVHRHLKLTTKSSLRLKSRSPPHSAPWTTPSNAKAAIARGRALAFAPGTVEGDRAWAYGYAYTDAEAIERYDAEAAWADEVTDQVLATAQGRRRGVLEDHHNASGTSSPIPSSATAFSVEEAKLALERVQAIARRLLPKHESESAK</sequence>
<comment type="caution">
    <text evidence="2">The sequence shown here is derived from an EMBL/GenBank/DDBJ whole genome shotgun (WGS) entry which is preliminary data.</text>
</comment>
<keyword evidence="3" id="KW-1185">Reference proteome</keyword>
<organism evidence="2 3">
    <name type="scientific">Mycena alexandri</name>
    <dbReference type="NCBI Taxonomy" id="1745969"/>
    <lineage>
        <taxon>Eukaryota</taxon>
        <taxon>Fungi</taxon>
        <taxon>Dikarya</taxon>
        <taxon>Basidiomycota</taxon>
        <taxon>Agaricomycotina</taxon>
        <taxon>Agaricomycetes</taxon>
        <taxon>Agaricomycetidae</taxon>
        <taxon>Agaricales</taxon>
        <taxon>Marasmiineae</taxon>
        <taxon>Mycenaceae</taxon>
        <taxon>Mycena</taxon>
    </lineage>
</organism>